<feature type="region of interest" description="Disordered" evidence="2">
    <location>
        <begin position="1"/>
        <end position="102"/>
    </location>
</feature>
<keyword evidence="4" id="KW-1185">Reference proteome</keyword>
<feature type="compositionally biased region" description="Basic and acidic residues" evidence="2">
    <location>
        <begin position="160"/>
        <end position="176"/>
    </location>
</feature>
<dbReference type="Proteomes" id="UP001278766">
    <property type="component" value="Unassembled WGS sequence"/>
</dbReference>
<proteinExistence type="predicted"/>
<feature type="compositionally biased region" description="Polar residues" evidence="2">
    <location>
        <begin position="73"/>
        <end position="83"/>
    </location>
</feature>
<evidence type="ECO:0000313" key="3">
    <source>
        <dbReference type="EMBL" id="KAK3290282.1"/>
    </source>
</evidence>
<feature type="compositionally biased region" description="Basic and acidic residues" evidence="2">
    <location>
        <begin position="1"/>
        <end position="12"/>
    </location>
</feature>
<dbReference type="RefSeq" id="XP_062653796.1">
    <property type="nucleotide sequence ID" value="XM_062808518.1"/>
</dbReference>
<feature type="coiled-coil region" evidence="1">
    <location>
        <begin position="126"/>
        <end position="153"/>
    </location>
</feature>
<reference evidence="3" key="1">
    <citation type="journal article" date="2023" name="Mol. Phylogenet. Evol.">
        <title>Genome-scale phylogeny and comparative genomics of the fungal order Sordariales.</title>
        <authorList>
            <person name="Hensen N."/>
            <person name="Bonometti L."/>
            <person name="Westerberg I."/>
            <person name="Brannstrom I.O."/>
            <person name="Guillou S."/>
            <person name="Cros-Aarteil S."/>
            <person name="Calhoun S."/>
            <person name="Haridas S."/>
            <person name="Kuo A."/>
            <person name="Mondo S."/>
            <person name="Pangilinan J."/>
            <person name="Riley R."/>
            <person name="LaButti K."/>
            <person name="Andreopoulos B."/>
            <person name="Lipzen A."/>
            <person name="Chen C."/>
            <person name="Yan M."/>
            <person name="Daum C."/>
            <person name="Ng V."/>
            <person name="Clum A."/>
            <person name="Steindorff A."/>
            <person name="Ohm R.A."/>
            <person name="Martin F."/>
            <person name="Silar P."/>
            <person name="Natvig D.O."/>
            <person name="Lalanne C."/>
            <person name="Gautier V."/>
            <person name="Ament-Velasquez S.L."/>
            <person name="Kruys A."/>
            <person name="Hutchinson M.I."/>
            <person name="Powell A.J."/>
            <person name="Barry K."/>
            <person name="Miller A.N."/>
            <person name="Grigoriev I.V."/>
            <person name="Debuchy R."/>
            <person name="Gladieux P."/>
            <person name="Hiltunen Thoren M."/>
            <person name="Johannesson H."/>
        </authorList>
    </citation>
    <scope>NUCLEOTIDE SEQUENCE</scope>
    <source>
        <strain evidence="3">CBS 168.71</strain>
    </source>
</reference>
<feature type="region of interest" description="Disordered" evidence="2">
    <location>
        <begin position="153"/>
        <end position="176"/>
    </location>
</feature>
<sequence>MGLFSRHAEPAHEPAPQPQPTYEEPPRRHGLFGSKHHSPTHAPTNATHSTRSSTTTSSPDRSTGGIFRRSTDASHNPSGHQRGSGNGLLHRTFGNGNREEMDPSIVHARERVMGAEAAEMEADRALIAARESVREAREHVRMLELEAKEEARRAKIKEHHAKEFSKRGKMLGRHDH</sequence>
<dbReference type="GeneID" id="87845466"/>
<evidence type="ECO:0000313" key="4">
    <source>
        <dbReference type="Proteomes" id="UP001278766"/>
    </source>
</evidence>
<accession>A0AAE0LM63</accession>
<dbReference type="AlphaFoldDB" id="A0AAE0LM63"/>
<feature type="compositionally biased region" description="Low complexity" evidence="2">
    <location>
        <begin position="47"/>
        <end position="63"/>
    </location>
</feature>
<gene>
    <name evidence="3" type="ORF">B0H64DRAFT_61977</name>
</gene>
<evidence type="ECO:0000256" key="2">
    <source>
        <dbReference type="SAM" id="MobiDB-lite"/>
    </source>
</evidence>
<protein>
    <submittedName>
        <fullName evidence="3">Uncharacterized protein</fullName>
    </submittedName>
</protein>
<name>A0AAE0LM63_9PEZI</name>
<feature type="compositionally biased region" description="Basic residues" evidence="2">
    <location>
        <begin position="28"/>
        <end position="39"/>
    </location>
</feature>
<reference evidence="3" key="2">
    <citation type="submission" date="2023-06" db="EMBL/GenBank/DDBJ databases">
        <authorList>
            <consortium name="Lawrence Berkeley National Laboratory"/>
            <person name="Haridas S."/>
            <person name="Hensen N."/>
            <person name="Bonometti L."/>
            <person name="Westerberg I."/>
            <person name="Brannstrom I.O."/>
            <person name="Guillou S."/>
            <person name="Cros-Aarteil S."/>
            <person name="Calhoun S."/>
            <person name="Kuo A."/>
            <person name="Mondo S."/>
            <person name="Pangilinan J."/>
            <person name="Riley R."/>
            <person name="Labutti K."/>
            <person name="Andreopoulos B."/>
            <person name="Lipzen A."/>
            <person name="Chen C."/>
            <person name="Yanf M."/>
            <person name="Daum C."/>
            <person name="Ng V."/>
            <person name="Clum A."/>
            <person name="Steindorff A."/>
            <person name="Ohm R."/>
            <person name="Martin F."/>
            <person name="Silar P."/>
            <person name="Natvig D."/>
            <person name="Lalanne C."/>
            <person name="Gautier V."/>
            <person name="Ament-Velasquez S.L."/>
            <person name="Kruys A."/>
            <person name="Hutchinson M.I."/>
            <person name="Powell A.J."/>
            <person name="Barry K."/>
            <person name="Miller A.N."/>
            <person name="Grigoriev I.V."/>
            <person name="Debuchy R."/>
            <person name="Gladieux P."/>
            <person name="Thoren M.H."/>
            <person name="Johannesson H."/>
        </authorList>
    </citation>
    <scope>NUCLEOTIDE SEQUENCE</scope>
    <source>
        <strain evidence="3">CBS 168.71</strain>
    </source>
</reference>
<organism evidence="3 4">
    <name type="scientific">Chaetomium fimeti</name>
    <dbReference type="NCBI Taxonomy" id="1854472"/>
    <lineage>
        <taxon>Eukaryota</taxon>
        <taxon>Fungi</taxon>
        <taxon>Dikarya</taxon>
        <taxon>Ascomycota</taxon>
        <taxon>Pezizomycotina</taxon>
        <taxon>Sordariomycetes</taxon>
        <taxon>Sordariomycetidae</taxon>
        <taxon>Sordariales</taxon>
        <taxon>Chaetomiaceae</taxon>
        <taxon>Chaetomium</taxon>
    </lineage>
</organism>
<comment type="caution">
    <text evidence="3">The sequence shown here is derived from an EMBL/GenBank/DDBJ whole genome shotgun (WGS) entry which is preliminary data.</text>
</comment>
<evidence type="ECO:0000256" key="1">
    <source>
        <dbReference type="SAM" id="Coils"/>
    </source>
</evidence>
<dbReference type="EMBL" id="JAUEPN010000014">
    <property type="protein sequence ID" value="KAK3290282.1"/>
    <property type="molecule type" value="Genomic_DNA"/>
</dbReference>
<keyword evidence="1" id="KW-0175">Coiled coil</keyword>